<gene>
    <name evidence="2" type="ORF">FHS26_000904</name>
</gene>
<proteinExistence type="predicted"/>
<protein>
    <submittedName>
        <fullName evidence="2">Uncharacterized protein</fullName>
    </submittedName>
</protein>
<sequence>MTRTLIHSFDLPSASPITDVTVDLDVADIEVAGIREVVQTPVSRMAHGLSSTCSLLRSVLERPSSSANRSAGPEEDRSIGGYSAASSRAPI</sequence>
<evidence type="ECO:0000313" key="2">
    <source>
        <dbReference type="EMBL" id="MBB3133201.1"/>
    </source>
</evidence>
<evidence type="ECO:0000256" key="1">
    <source>
        <dbReference type="SAM" id="MobiDB-lite"/>
    </source>
</evidence>
<dbReference type="Proteomes" id="UP000518315">
    <property type="component" value="Unassembled WGS sequence"/>
</dbReference>
<keyword evidence="3" id="KW-1185">Reference proteome</keyword>
<name>A0A7W5BI30_9HYPH</name>
<accession>A0A7W5BI30</accession>
<reference evidence="2 3" key="1">
    <citation type="submission" date="2020-08" db="EMBL/GenBank/DDBJ databases">
        <title>Genomic Encyclopedia of Type Strains, Phase III (KMG-III): the genomes of soil and plant-associated and newly described type strains.</title>
        <authorList>
            <person name="Whitman W."/>
        </authorList>
    </citation>
    <scope>NUCLEOTIDE SEQUENCE [LARGE SCALE GENOMIC DNA]</scope>
    <source>
        <strain evidence="2 3">CECT 4113</strain>
    </source>
</reference>
<comment type="caution">
    <text evidence="2">The sequence shown here is derived from an EMBL/GenBank/DDBJ whole genome shotgun (WGS) entry which is preliminary data.</text>
</comment>
<feature type="region of interest" description="Disordered" evidence="1">
    <location>
        <begin position="62"/>
        <end position="91"/>
    </location>
</feature>
<dbReference type="EMBL" id="JACHXH010000002">
    <property type="protein sequence ID" value="MBB3133201.1"/>
    <property type="molecule type" value="Genomic_DNA"/>
</dbReference>
<dbReference type="AlphaFoldDB" id="A0A7W5BI30"/>
<evidence type="ECO:0000313" key="3">
    <source>
        <dbReference type="Proteomes" id="UP000518315"/>
    </source>
</evidence>
<organism evidence="2 3">
    <name type="scientific">Rhizobium pisi</name>
    <dbReference type="NCBI Taxonomy" id="574561"/>
    <lineage>
        <taxon>Bacteria</taxon>
        <taxon>Pseudomonadati</taxon>
        <taxon>Pseudomonadota</taxon>
        <taxon>Alphaproteobacteria</taxon>
        <taxon>Hyphomicrobiales</taxon>
        <taxon>Rhizobiaceae</taxon>
        <taxon>Rhizobium/Agrobacterium group</taxon>
        <taxon>Rhizobium</taxon>
    </lineage>
</organism>